<protein>
    <submittedName>
        <fullName evidence="3">Type II toxin-antitoxin system RelE/ParE family toxin</fullName>
    </submittedName>
</protein>
<dbReference type="Proteomes" id="UP000216867">
    <property type="component" value="Unassembled WGS sequence"/>
</dbReference>
<name>A0A269ZGE5_9MICO</name>
<evidence type="ECO:0000313" key="5">
    <source>
        <dbReference type="Proteomes" id="UP000594979"/>
    </source>
</evidence>
<gene>
    <name evidence="2" type="ORF">B8X04_05015</name>
    <name evidence="3" type="ORF">I6G59_12345</name>
</gene>
<accession>A0A269ZGE5</accession>
<dbReference type="Proteomes" id="UP000594979">
    <property type="component" value="Chromosome"/>
</dbReference>
<reference evidence="3 5" key="2">
    <citation type="submission" date="2020-12" db="EMBL/GenBank/DDBJ databases">
        <title>FDA dAtabase for Regulatory Grade micrObial Sequences (FDA-ARGOS): Supporting development and validation of Infectious Disease Dx tests.</title>
        <authorList>
            <person name="Sproer C."/>
            <person name="Gronow S."/>
            <person name="Severitt S."/>
            <person name="Schroder I."/>
            <person name="Tallon L."/>
            <person name="Sadzewicz L."/>
            <person name="Zhao X."/>
            <person name="Boylan J."/>
            <person name="Ott S."/>
            <person name="Bowen H."/>
            <person name="Vavikolanu K."/>
            <person name="Mehta A."/>
            <person name="Aluvathingal J."/>
            <person name="Nadendla S."/>
            <person name="Lowell S."/>
            <person name="Myers T."/>
            <person name="Yan Y."/>
            <person name="Sichtig H."/>
        </authorList>
    </citation>
    <scope>NUCLEOTIDE SEQUENCE [LARGE SCALE GENOMIC DNA]</scope>
    <source>
        <strain evidence="3 5">FDAARGOS_902</strain>
    </source>
</reference>
<dbReference type="RefSeq" id="WP_095375611.1">
    <property type="nucleotide sequence ID" value="NZ_CP065682.1"/>
</dbReference>
<evidence type="ECO:0000313" key="4">
    <source>
        <dbReference type="Proteomes" id="UP000216867"/>
    </source>
</evidence>
<dbReference type="EMBL" id="NCWY01000003">
    <property type="protein sequence ID" value="PAK96671.1"/>
    <property type="molecule type" value="Genomic_DNA"/>
</dbReference>
<evidence type="ECO:0000313" key="3">
    <source>
        <dbReference type="EMBL" id="QPS32772.1"/>
    </source>
</evidence>
<dbReference type="Pfam" id="PF05973">
    <property type="entry name" value="Gp49"/>
    <property type="match status" value="1"/>
</dbReference>
<sequence length="117" mass="13609">MSWDVRLWEDVESWVLELDDETYNLLAAAITRLESEGPTLGRPTADRIKGSRHHNMKELRPGSAGRSEIRVLFAFDPKRRAILLIAGDKAGRWKQWYAQNIPIADDRFDEWLTNEEE</sequence>
<organism evidence="2 4">
    <name type="scientific">Brevibacterium casei</name>
    <dbReference type="NCBI Taxonomy" id="33889"/>
    <lineage>
        <taxon>Bacteria</taxon>
        <taxon>Bacillati</taxon>
        <taxon>Actinomycetota</taxon>
        <taxon>Actinomycetes</taxon>
        <taxon>Micrococcales</taxon>
        <taxon>Brevibacteriaceae</taxon>
        <taxon>Brevibacterium</taxon>
    </lineage>
</organism>
<evidence type="ECO:0000313" key="2">
    <source>
        <dbReference type="EMBL" id="PAK96671.1"/>
    </source>
</evidence>
<feature type="region of interest" description="Disordered" evidence="1">
    <location>
        <begin position="37"/>
        <end position="62"/>
    </location>
</feature>
<dbReference type="KEGG" id="bcau:I6G59_12345"/>
<evidence type="ECO:0000256" key="1">
    <source>
        <dbReference type="SAM" id="MobiDB-lite"/>
    </source>
</evidence>
<dbReference type="EMBL" id="CP065682">
    <property type="protein sequence ID" value="QPS32772.1"/>
    <property type="molecule type" value="Genomic_DNA"/>
</dbReference>
<reference evidence="2 4" key="1">
    <citation type="submission" date="2017-04" db="EMBL/GenBank/DDBJ databases">
        <title>Kefir bacterial isolates.</title>
        <authorList>
            <person name="Kim Y."/>
            <person name="Blasche S."/>
            <person name="Patil K.R."/>
        </authorList>
    </citation>
    <scope>NUCLEOTIDE SEQUENCE [LARGE SCALE GENOMIC DNA]</scope>
    <source>
        <strain evidence="2 4">OG2</strain>
    </source>
</reference>
<proteinExistence type="predicted"/>
<dbReference type="InterPro" id="IPR009241">
    <property type="entry name" value="HigB-like"/>
</dbReference>
<dbReference type="AlphaFoldDB" id="A0A269ZGE5"/>